<protein>
    <recommendedName>
        <fullName evidence="4">BTB domain-containing protein</fullName>
    </recommendedName>
</protein>
<reference evidence="2 3" key="1">
    <citation type="journal article" date="2012" name="Science">
        <title>The Paleozoic origin of enzymatic lignin decomposition reconstructed from 31 fungal genomes.</title>
        <authorList>
            <person name="Floudas D."/>
            <person name="Binder M."/>
            <person name="Riley R."/>
            <person name="Barry K."/>
            <person name="Blanchette R.A."/>
            <person name="Henrissat B."/>
            <person name="Martinez A.T."/>
            <person name="Otillar R."/>
            <person name="Spatafora J.W."/>
            <person name="Yadav J.S."/>
            <person name="Aerts A."/>
            <person name="Benoit I."/>
            <person name="Boyd A."/>
            <person name="Carlson A."/>
            <person name="Copeland A."/>
            <person name="Coutinho P.M."/>
            <person name="de Vries R.P."/>
            <person name="Ferreira P."/>
            <person name="Findley K."/>
            <person name="Foster B."/>
            <person name="Gaskell J."/>
            <person name="Glotzer D."/>
            <person name="Gorecki P."/>
            <person name="Heitman J."/>
            <person name="Hesse C."/>
            <person name="Hori C."/>
            <person name="Igarashi K."/>
            <person name="Jurgens J.A."/>
            <person name="Kallen N."/>
            <person name="Kersten P."/>
            <person name="Kohler A."/>
            <person name="Kuees U."/>
            <person name="Kumar T.K.A."/>
            <person name="Kuo A."/>
            <person name="LaButti K."/>
            <person name="Larrondo L.F."/>
            <person name="Lindquist E."/>
            <person name="Ling A."/>
            <person name="Lombard V."/>
            <person name="Lucas S."/>
            <person name="Lundell T."/>
            <person name="Martin R."/>
            <person name="McLaughlin D.J."/>
            <person name="Morgenstern I."/>
            <person name="Morin E."/>
            <person name="Murat C."/>
            <person name="Nagy L.G."/>
            <person name="Nolan M."/>
            <person name="Ohm R.A."/>
            <person name="Patyshakuliyeva A."/>
            <person name="Rokas A."/>
            <person name="Ruiz-Duenas F.J."/>
            <person name="Sabat G."/>
            <person name="Salamov A."/>
            <person name="Samejima M."/>
            <person name="Schmutz J."/>
            <person name="Slot J.C."/>
            <person name="St John F."/>
            <person name="Stenlid J."/>
            <person name="Sun H."/>
            <person name="Sun S."/>
            <person name="Syed K."/>
            <person name="Tsang A."/>
            <person name="Wiebenga A."/>
            <person name="Young D."/>
            <person name="Pisabarro A."/>
            <person name="Eastwood D.C."/>
            <person name="Martin F."/>
            <person name="Cullen D."/>
            <person name="Grigoriev I.V."/>
            <person name="Hibbett D.S."/>
        </authorList>
    </citation>
    <scope>NUCLEOTIDE SEQUENCE [LARGE SCALE GENOMIC DNA]</scope>
    <source>
        <strain evidence="2 3">LYAD-421 SS1</strain>
    </source>
</reference>
<dbReference type="GeneID" id="18834568"/>
<dbReference type="RefSeq" id="XP_007370198.1">
    <property type="nucleotide sequence ID" value="XM_007370136.1"/>
</dbReference>
<name>R7SPX2_DICSQ</name>
<dbReference type="OMA" id="HEWINTA"/>
<organism evidence="2 3">
    <name type="scientific">Dichomitus squalens (strain LYAD-421)</name>
    <name type="common">Western red white-rot fungus</name>
    <dbReference type="NCBI Taxonomy" id="732165"/>
    <lineage>
        <taxon>Eukaryota</taxon>
        <taxon>Fungi</taxon>
        <taxon>Dikarya</taxon>
        <taxon>Basidiomycota</taxon>
        <taxon>Agaricomycotina</taxon>
        <taxon>Agaricomycetes</taxon>
        <taxon>Polyporales</taxon>
        <taxon>Polyporaceae</taxon>
        <taxon>Dichomitus</taxon>
    </lineage>
</organism>
<dbReference type="EMBL" id="JH719458">
    <property type="protein sequence ID" value="EJF57032.1"/>
    <property type="molecule type" value="Genomic_DNA"/>
</dbReference>
<proteinExistence type="predicted"/>
<feature type="region of interest" description="Disordered" evidence="1">
    <location>
        <begin position="1"/>
        <end position="32"/>
    </location>
</feature>
<evidence type="ECO:0000313" key="3">
    <source>
        <dbReference type="Proteomes" id="UP000053319"/>
    </source>
</evidence>
<dbReference type="HOGENOM" id="CLU_048296_1_0_1"/>
<accession>R7SPX2</accession>
<feature type="compositionally biased region" description="Basic and acidic residues" evidence="1">
    <location>
        <begin position="10"/>
        <end position="26"/>
    </location>
</feature>
<dbReference type="AlphaFoldDB" id="R7SPX2"/>
<sequence length="347" mass="39186">MSRTNKRRAEKQDSEAEDVKRIKTDDNSPTEALAPLQEIPQRNRSAEFWYPDGNVVIVIADTAFKLYQARLSRFSAVFARRFDTEDVQALERMDGCTVYPLTGLSVDDFEQFLAVLEDPFKFTSTAPSQETLIPILRASQALECQKARDLAVEKLRALWPHDDPSLPGGRRPWTTAVTVIHASRECAVSELRVRALYELIRDAQFWHAQARKRATIELSDQDIIGLFFARQWLQGAWQECAFTAPSAKGYTGAPEGGCGGAVQRAGCLPGRAAGPTRRAAWLTDIIVTGDFDKGKQDPIGYLQAMVEGTKKRYRDVGWCETCMEERKQAWREAQQKWWGSLSVFFKN</sequence>
<evidence type="ECO:0000313" key="2">
    <source>
        <dbReference type="EMBL" id="EJF57032.1"/>
    </source>
</evidence>
<dbReference type="Proteomes" id="UP000053319">
    <property type="component" value="Unassembled WGS sequence"/>
</dbReference>
<evidence type="ECO:0008006" key="4">
    <source>
        <dbReference type="Google" id="ProtNLM"/>
    </source>
</evidence>
<dbReference type="KEGG" id="dsq:DICSQDRAFT_129713"/>
<evidence type="ECO:0000256" key="1">
    <source>
        <dbReference type="SAM" id="MobiDB-lite"/>
    </source>
</evidence>
<gene>
    <name evidence="2" type="ORF">DICSQDRAFT_129713</name>
</gene>
<dbReference type="OrthoDB" id="2758621at2759"/>